<keyword evidence="1" id="KW-1133">Transmembrane helix</keyword>
<dbReference type="RefSeq" id="XP_022286528.1">
    <property type="nucleotide sequence ID" value="XM_022430820.1"/>
</dbReference>
<evidence type="ECO:0000313" key="2">
    <source>
        <dbReference type="Proteomes" id="UP000694844"/>
    </source>
</evidence>
<dbReference type="PANTHER" id="PTHR31410">
    <property type="entry name" value="TRANSMEMBRANE PROTEIN 246"/>
    <property type="match status" value="1"/>
</dbReference>
<evidence type="ECO:0000313" key="4">
    <source>
        <dbReference type="RefSeq" id="XP_022286529.1"/>
    </source>
</evidence>
<dbReference type="OrthoDB" id="2016523at2759"/>
<dbReference type="CDD" id="cd22190">
    <property type="entry name" value="PGAP4"/>
    <property type="match status" value="1"/>
</dbReference>
<accession>A0A8B8A9H4</accession>
<evidence type="ECO:0000256" key="1">
    <source>
        <dbReference type="SAM" id="Phobius"/>
    </source>
</evidence>
<dbReference type="GO" id="GO:0000139">
    <property type="term" value="C:Golgi membrane"/>
    <property type="evidence" value="ECO:0007669"/>
    <property type="project" value="InterPro"/>
</dbReference>
<keyword evidence="1" id="KW-0472">Membrane</keyword>
<dbReference type="GO" id="GO:0016757">
    <property type="term" value="F:glycosyltransferase activity"/>
    <property type="evidence" value="ECO:0007669"/>
    <property type="project" value="InterPro"/>
</dbReference>
<dbReference type="GeneID" id="111099511"/>
<evidence type="ECO:0000313" key="3">
    <source>
        <dbReference type="RefSeq" id="XP_022286528.1"/>
    </source>
</evidence>
<dbReference type="AlphaFoldDB" id="A0A8B8A9H4"/>
<proteinExistence type="predicted"/>
<feature type="transmembrane region" description="Helical" evidence="1">
    <location>
        <begin position="289"/>
        <end position="307"/>
    </location>
</feature>
<keyword evidence="1" id="KW-0812">Transmembrane</keyword>
<feature type="transmembrane region" description="Helical" evidence="1">
    <location>
        <begin position="262"/>
        <end position="283"/>
    </location>
</feature>
<keyword evidence="2" id="KW-1185">Reference proteome</keyword>
<dbReference type="InterPro" id="IPR029675">
    <property type="entry name" value="PGAP4"/>
</dbReference>
<feature type="transmembrane region" description="Helical" evidence="1">
    <location>
        <begin position="16"/>
        <end position="34"/>
    </location>
</feature>
<sequence length="403" mass="46664">MKKWCRSFFKLKFSKHLLFLTIVTYFVGIPLLSLRYRYTALDPLWHKEKSQAQTFMRSVNDHRISEALAFLTKYNHVMSESSNQTQTDVGITIITVSRNRHKLDQYEPKYLTQVVGKSLELLLKAKDKKLSYRLFICNVDDEPSSYAELTPLTKIVQTFHRFHNSSSRPVFQRTVSQTLEKEKEDYIFCGEEAFKHNISNLLLMEDDALPNDDMITVIDYFLNTLGLDGRHPPKHNITFIKLYHPDRLLGFISLEKERLPELFCLGLIITTCFVKAYLIFHPVEGRHRKIVWLGFFVYSCLFVLAVGRQNFTSIRRISKYLYQLTPAPSCCTPAIVYTKAGFHTISSHLKTVSCKNGFGKDTAIDKLRSLNPGLRALLIQPNLFTHIGMYSSLRDQVLDPFIV</sequence>
<dbReference type="PANTHER" id="PTHR31410:SF1">
    <property type="entry name" value="POST-GPI ATTACHMENT TO PROTEINS FACTOR 4"/>
    <property type="match status" value="1"/>
</dbReference>
<organism evidence="2 4">
    <name type="scientific">Crassostrea virginica</name>
    <name type="common">Eastern oyster</name>
    <dbReference type="NCBI Taxonomy" id="6565"/>
    <lineage>
        <taxon>Eukaryota</taxon>
        <taxon>Metazoa</taxon>
        <taxon>Spiralia</taxon>
        <taxon>Lophotrochozoa</taxon>
        <taxon>Mollusca</taxon>
        <taxon>Bivalvia</taxon>
        <taxon>Autobranchia</taxon>
        <taxon>Pteriomorphia</taxon>
        <taxon>Ostreida</taxon>
        <taxon>Ostreoidea</taxon>
        <taxon>Ostreidae</taxon>
        <taxon>Crassostrea</taxon>
    </lineage>
</organism>
<name>A0A8B8A9H4_CRAVI</name>
<dbReference type="KEGG" id="cvn:111099511"/>
<dbReference type="RefSeq" id="XP_022286529.1">
    <property type="nucleotide sequence ID" value="XM_022430821.1"/>
</dbReference>
<protein>
    <submittedName>
        <fullName evidence="3 4">Transmembrane protein 246-like</fullName>
    </submittedName>
</protein>
<gene>
    <name evidence="3 4" type="primary">LOC111099511</name>
</gene>
<dbReference type="Proteomes" id="UP000694844">
    <property type="component" value="Chromosome 6"/>
</dbReference>
<dbReference type="GO" id="GO:0006506">
    <property type="term" value="P:GPI anchor biosynthetic process"/>
    <property type="evidence" value="ECO:0007669"/>
    <property type="project" value="InterPro"/>
</dbReference>
<reference evidence="3 4" key="1">
    <citation type="submission" date="2025-04" db="UniProtKB">
        <authorList>
            <consortium name="RefSeq"/>
        </authorList>
    </citation>
    <scope>IDENTIFICATION</scope>
    <source>
        <tissue evidence="3 4">Whole sample</tissue>
    </source>
</reference>